<dbReference type="InterPro" id="IPR016181">
    <property type="entry name" value="Acyl_CoA_acyltransferase"/>
</dbReference>
<dbReference type="EMBL" id="LGCL01000016">
    <property type="protein sequence ID" value="KPL78865.1"/>
    <property type="molecule type" value="Genomic_DNA"/>
</dbReference>
<feature type="domain" description="N-acetyltransferase" evidence="1">
    <location>
        <begin position="14"/>
        <end position="171"/>
    </location>
</feature>
<gene>
    <name evidence="2" type="ORF">ADN00_06560</name>
</gene>
<sequence length="171" mass="20005">MAKKTVAPAENDRIRLRLLAEEDLEQTLSWRNQDDIRKWFFFQDRIEPANHRAWFEKYQARDNDFVFIIEAKDLDGIPIGQIALYDIDWEQRRGEYGRLMIGEPAAKGKGYAQDATQLVLEVAAEQFGLKEVYLEVYTHNQAARRVYEKSGFIVTESGPEVTKMSYFTHHD</sequence>
<accession>A0A0P6X737</accession>
<protein>
    <recommendedName>
        <fullName evidence="1">N-acetyltransferase domain-containing protein</fullName>
    </recommendedName>
</protein>
<dbReference type="InterPro" id="IPR000182">
    <property type="entry name" value="GNAT_dom"/>
</dbReference>
<proteinExistence type="predicted"/>
<comment type="caution">
    <text evidence="2">The sequence shown here is derived from an EMBL/GenBank/DDBJ whole genome shotgun (WGS) entry which is preliminary data.</text>
</comment>
<organism evidence="2 3">
    <name type="scientific">Ornatilinea apprima</name>
    <dbReference type="NCBI Taxonomy" id="1134406"/>
    <lineage>
        <taxon>Bacteria</taxon>
        <taxon>Bacillati</taxon>
        <taxon>Chloroflexota</taxon>
        <taxon>Anaerolineae</taxon>
        <taxon>Anaerolineales</taxon>
        <taxon>Anaerolineaceae</taxon>
        <taxon>Ornatilinea</taxon>
    </lineage>
</organism>
<dbReference type="OrthoDB" id="9799321at2"/>
<dbReference type="PROSITE" id="PS51186">
    <property type="entry name" value="GNAT"/>
    <property type="match status" value="1"/>
</dbReference>
<dbReference type="PANTHER" id="PTHR43415">
    <property type="entry name" value="SPERMIDINE N(1)-ACETYLTRANSFERASE"/>
    <property type="match status" value="1"/>
</dbReference>
<dbReference type="Proteomes" id="UP000050417">
    <property type="component" value="Unassembled WGS sequence"/>
</dbReference>
<dbReference type="SUPFAM" id="SSF55729">
    <property type="entry name" value="Acyl-CoA N-acyltransferases (Nat)"/>
    <property type="match status" value="1"/>
</dbReference>
<dbReference type="STRING" id="1134406.ADN00_06560"/>
<evidence type="ECO:0000313" key="3">
    <source>
        <dbReference type="Proteomes" id="UP000050417"/>
    </source>
</evidence>
<dbReference type="AlphaFoldDB" id="A0A0P6X737"/>
<dbReference type="Pfam" id="PF13302">
    <property type="entry name" value="Acetyltransf_3"/>
    <property type="match status" value="1"/>
</dbReference>
<evidence type="ECO:0000259" key="1">
    <source>
        <dbReference type="PROSITE" id="PS51186"/>
    </source>
</evidence>
<dbReference type="GO" id="GO:0016747">
    <property type="term" value="F:acyltransferase activity, transferring groups other than amino-acyl groups"/>
    <property type="evidence" value="ECO:0007669"/>
    <property type="project" value="InterPro"/>
</dbReference>
<evidence type="ECO:0000313" key="2">
    <source>
        <dbReference type="EMBL" id="KPL78865.1"/>
    </source>
</evidence>
<name>A0A0P6X737_9CHLR</name>
<dbReference type="Gene3D" id="3.40.630.30">
    <property type="match status" value="1"/>
</dbReference>
<dbReference type="PANTHER" id="PTHR43415:SF3">
    <property type="entry name" value="GNAT-FAMILY ACETYLTRANSFERASE"/>
    <property type="match status" value="1"/>
</dbReference>
<keyword evidence="3" id="KW-1185">Reference proteome</keyword>
<reference evidence="2 3" key="1">
    <citation type="submission" date="2015-07" db="EMBL/GenBank/DDBJ databases">
        <title>Genome sequence of Ornatilinea apprima DSM 23815.</title>
        <authorList>
            <person name="Hemp J."/>
            <person name="Ward L.M."/>
            <person name="Pace L.A."/>
            <person name="Fischer W.W."/>
        </authorList>
    </citation>
    <scope>NUCLEOTIDE SEQUENCE [LARGE SCALE GENOMIC DNA]</scope>
    <source>
        <strain evidence="2 3">P3M-1</strain>
    </source>
</reference>
<dbReference type="RefSeq" id="WP_075062162.1">
    <property type="nucleotide sequence ID" value="NZ_LGCL01000016.1"/>
</dbReference>